<dbReference type="InterPro" id="IPR036624">
    <property type="entry name" value="Hcp1-lik_sf"/>
</dbReference>
<dbReference type="SUPFAM" id="SSF141452">
    <property type="entry name" value="Hcp1-like"/>
    <property type="match status" value="1"/>
</dbReference>
<organism evidence="1 2">
    <name type="scientific">Xenorhabdus littoralis</name>
    <dbReference type="NCBI Taxonomy" id="2582835"/>
    <lineage>
        <taxon>Bacteria</taxon>
        <taxon>Pseudomonadati</taxon>
        <taxon>Pseudomonadota</taxon>
        <taxon>Gammaproteobacteria</taxon>
        <taxon>Enterobacterales</taxon>
        <taxon>Morganellaceae</taxon>
        <taxon>Xenorhabdus</taxon>
    </lineage>
</organism>
<dbReference type="RefSeq" id="WP_319927296.1">
    <property type="nucleotide sequence ID" value="NZ_VCDP01000067.1"/>
</dbReference>
<dbReference type="InterPro" id="IPR008514">
    <property type="entry name" value="T6SS_Hcp"/>
</dbReference>
<dbReference type="Proteomes" id="UP001271640">
    <property type="component" value="Unassembled WGS sequence"/>
</dbReference>
<dbReference type="EMBL" id="VCDP01000067">
    <property type="protein sequence ID" value="MDX8000582.1"/>
    <property type="molecule type" value="Genomic_DNA"/>
</dbReference>
<dbReference type="PANTHER" id="PTHR36152">
    <property type="entry name" value="CYTOPLASMIC PROTEIN-RELATED"/>
    <property type="match status" value="1"/>
</dbReference>
<evidence type="ECO:0000313" key="2">
    <source>
        <dbReference type="Proteomes" id="UP001271640"/>
    </source>
</evidence>
<dbReference type="Gene3D" id="2.30.110.20">
    <property type="entry name" value="Hcp1-like"/>
    <property type="match status" value="1"/>
</dbReference>
<name>A0ABU4SPK6_9GAMM</name>
<dbReference type="PANTHER" id="PTHR36152:SF5">
    <property type="entry name" value="PROTEIN HCP1"/>
    <property type="match status" value="1"/>
</dbReference>
<sequence length="164" mass="18169">MSEFICGYLSIKDIKGESKHKKYNDMISIINLKHSVSNSATLNQKTGLCAGTPIIGEVTLEIVYDKSSTALRDYLFKGKHIPEASIFMLTSSSGEEEKKFYVIEMKKVMVTLCTTSYDSACTYANTIICLAFEEFTEIYTGQTFDGKSAADVSGGYNIKTKEIT</sequence>
<evidence type="ECO:0000313" key="1">
    <source>
        <dbReference type="EMBL" id="MDX8000582.1"/>
    </source>
</evidence>
<protein>
    <submittedName>
        <fullName evidence="1">Type VI secretion system tube protein Hcp</fullName>
    </submittedName>
</protein>
<keyword evidence="2" id="KW-1185">Reference proteome</keyword>
<reference evidence="2" key="1">
    <citation type="journal article" date="2024" name="Toxins">
        <title>Genome Sequence Analysis of Native Xenorhabdus Strains Isolated from Entomopathogenic Nematodes in Argentina.</title>
        <authorList>
            <person name="Palma L."/>
            <person name="Frizzo L."/>
            <person name="Kaiser S."/>
            <person name="Berry C."/>
            <person name="Caballero P."/>
            <person name="Bode H.B."/>
            <person name="Del Valle E.E."/>
        </authorList>
    </citation>
    <scope>NUCLEOTIDE SEQUENCE [LARGE SCALE GENOMIC DNA]</scope>
    <source>
        <strain evidence="2">Reich</strain>
    </source>
</reference>
<dbReference type="Pfam" id="PF05638">
    <property type="entry name" value="T6SS_HCP"/>
    <property type="match status" value="1"/>
</dbReference>
<accession>A0ABU4SPK6</accession>
<dbReference type="InterPro" id="IPR053165">
    <property type="entry name" value="HSI-I_assembly_Hcp1"/>
</dbReference>
<gene>
    <name evidence="1" type="ORF">FE394_15610</name>
</gene>
<proteinExistence type="predicted"/>
<comment type="caution">
    <text evidence="1">The sequence shown here is derived from an EMBL/GenBank/DDBJ whole genome shotgun (WGS) entry which is preliminary data.</text>
</comment>